<dbReference type="Pfam" id="PF01546">
    <property type="entry name" value="Peptidase_M20"/>
    <property type="match status" value="1"/>
</dbReference>
<proteinExistence type="inferred from homology"/>
<comment type="similarity">
    <text evidence="1 2">Belongs to the peptidase M20A family.</text>
</comment>
<dbReference type="RefSeq" id="XP_030992117.1">
    <property type="nucleotide sequence ID" value="XM_031143500.1"/>
</dbReference>
<dbReference type="PIRSF" id="PIRSF037226">
    <property type="entry name" value="Amidohydrolase_ACY1L2_prd"/>
    <property type="match status" value="1"/>
</dbReference>
<dbReference type="AlphaFoldDB" id="A0A507AUL9"/>
<feature type="domain" description="Peptidase M20 dimerisation" evidence="3">
    <location>
        <begin position="184"/>
        <end position="274"/>
    </location>
</feature>
<dbReference type="PANTHER" id="PTHR30575">
    <property type="entry name" value="PEPTIDASE M20"/>
    <property type="match status" value="1"/>
</dbReference>
<dbReference type="SUPFAM" id="SSF55031">
    <property type="entry name" value="Bacterial exopeptidase dimerisation domain"/>
    <property type="match status" value="1"/>
</dbReference>
<dbReference type="NCBIfam" id="TIGR01891">
    <property type="entry name" value="amidohydrolases"/>
    <property type="match status" value="1"/>
</dbReference>
<evidence type="ECO:0000259" key="3">
    <source>
        <dbReference type="Pfam" id="PF07687"/>
    </source>
</evidence>
<dbReference type="InterPro" id="IPR002933">
    <property type="entry name" value="Peptidase_M20"/>
</dbReference>
<dbReference type="EMBL" id="SKBQ01000058">
    <property type="protein sequence ID" value="TPX10406.1"/>
    <property type="molecule type" value="Genomic_DNA"/>
</dbReference>
<dbReference type="OrthoDB" id="6119954at2759"/>
<evidence type="ECO:0000313" key="4">
    <source>
        <dbReference type="EMBL" id="TPX10406.1"/>
    </source>
</evidence>
<keyword evidence="5" id="KW-1185">Reference proteome</keyword>
<evidence type="ECO:0000256" key="2">
    <source>
        <dbReference type="PIRNR" id="PIRNR037226"/>
    </source>
</evidence>
<protein>
    <recommendedName>
        <fullName evidence="2">Peptidase M20 domain-containing protein 2</fullName>
    </recommendedName>
</protein>
<dbReference type="InterPro" id="IPR017144">
    <property type="entry name" value="Xaa-Arg_dipeptidase"/>
</dbReference>
<name>A0A507AUL9_9PEZI</name>
<sequence length="409" mass="44244">MASSSDNISEIVKGEIAARDADISSINHKARHSEDRELAYEEHAAHDNFVAALKKLGLEVTPHAYGVDTSFSCDFGQGGRLIVFNAEYDALPGIGHACGHNLIASASFAAFLGVCAALKKTGIPGRVRLLGTPAEEGGGGKLKLIAGGAFKNVSACLMVHPGPQYLLKDPVREVAYVRMLANVKYKVHFTGRASHAAMLPWNGVNALDAVCLSYNAISMLRQQIKPYERIHGVFREAGDRPNIIPSRTTVEYYVRSDTRAAAEALWQRVKKCFEGASVATGCGIEFEHLNSYADVRPSKVICEEYVKVMPEGTVSYADPPDILAGSTDQGDVCYVCPSYHGAFGINTEVGQGNHTPGFTRASALQDSYQRALACGEGMALVGFKILSDDNFAERMKEDWEEDMKVATQT</sequence>
<comment type="caution">
    <text evidence="4">The sequence shown here is derived from an EMBL/GenBank/DDBJ whole genome shotgun (WGS) entry which is preliminary data.</text>
</comment>
<organism evidence="4 5">
    <name type="scientific">Thyridium curvatum</name>
    <dbReference type="NCBI Taxonomy" id="1093900"/>
    <lineage>
        <taxon>Eukaryota</taxon>
        <taxon>Fungi</taxon>
        <taxon>Dikarya</taxon>
        <taxon>Ascomycota</taxon>
        <taxon>Pezizomycotina</taxon>
        <taxon>Sordariomycetes</taxon>
        <taxon>Sordariomycetidae</taxon>
        <taxon>Thyridiales</taxon>
        <taxon>Thyridiaceae</taxon>
        <taxon>Thyridium</taxon>
    </lineage>
</organism>
<evidence type="ECO:0000313" key="5">
    <source>
        <dbReference type="Proteomes" id="UP000319257"/>
    </source>
</evidence>
<dbReference type="InterPro" id="IPR011650">
    <property type="entry name" value="Peptidase_M20_dimer"/>
</dbReference>
<dbReference type="InParanoid" id="A0A507AUL9"/>
<gene>
    <name evidence="4" type="ORF">E0L32_008625</name>
</gene>
<dbReference type="GeneID" id="41976072"/>
<evidence type="ECO:0000256" key="1">
    <source>
        <dbReference type="ARBA" id="ARBA00006247"/>
    </source>
</evidence>
<dbReference type="CDD" id="cd05672">
    <property type="entry name" value="M20_ACY1L2-like"/>
    <property type="match status" value="1"/>
</dbReference>
<dbReference type="InterPro" id="IPR036264">
    <property type="entry name" value="Bact_exopeptidase_dim_dom"/>
</dbReference>
<dbReference type="Gene3D" id="3.40.630.10">
    <property type="entry name" value="Zn peptidases"/>
    <property type="match status" value="1"/>
</dbReference>
<accession>A0A507AUL9</accession>
<dbReference type="Pfam" id="PF07687">
    <property type="entry name" value="M20_dimer"/>
    <property type="match status" value="1"/>
</dbReference>
<dbReference type="Gene3D" id="3.30.70.360">
    <property type="match status" value="1"/>
</dbReference>
<dbReference type="SUPFAM" id="SSF53187">
    <property type="entry name" value="Zn-dependent exopeptidases"/>
    <property type="match status" value="1"/>
</dbReference>
<dbReference type="Proteomes" id="UP000319257">
    <property type="component" value="Unassembled WGS sequence"/>
</dbReference>
<dbReference type="InterPro" id="IPR017439">
    <property type="entry name" value="Amidohydrolase"/>
</dbReference>
<dbReference type="PANTHER" id="PTHR30575:SF0">
    <property type="entry name" value="XAA-ARG DIPEPTIDASE"/>
    <property type="match status" value="1"/>
</dbReference>
<dbReference type="InterPro" id="IPR052030">
    <property type="entry name" value="Peptidase_M20/M20A_hydrolases"/>
</dbReference>
<dbReference type="GO" id="GO:0016805">
    <property type="term" value="F:dipeptidase activity"/>
    <property type="evidence" value="ECO:0007669"/>
    <property type="project" value="InterPro"/>
</dbReference>
<dbReference type="FunFam" id="3.30.70.360:FF:000004">
    <property type="entry name" value="Peptidase M20 domain-containing protein 2"/>
    <property type="match status" value="1"/>
</dbReference>
<reference evidence="4 5" key="1">
    <citation type="submission" date="2019-06" db="EMBL/GenBank/DDBJ databases">
        <title>Draft genome sequence of the filamentous fungus Phialemoniopsis curvata isolated from diesel fuel.</title>
        <authorList>
            <person name="Varaljay V.A."/>
            <person name="Lyon W.J."/>
            <person name="Crouch A.L."/>
            <person name="Drake C.E."/>
            <person name="Hollomon J.M."/>
            <person name="Nadeau L.J."/>
            <person name="Nunn H.S."/>
            <person name="Stevenson B.S."/>
            <person name="Bojanowski C.L."/>
            <person name="Crookes-Goodson W.J."/>
        </authorList>
    </citation>
    <scope>NUCLEOTIDE SEQUENCE [LARGE SCALE GENOMIC DNA]</scope>
    <source>
        <strain evidence="4 5">D216</strain>
    </source>
</reference>